<sequence length="343" mass="38216">MSNWNSFDPRYQSQLRFQVAALKFKLGLLRTDLKANFNPNQPRVPTGNSEGGQWTDSGGAGGGLTDSLRADATRQRVVQDREGEQPWSSYAEQYRPDGSVASRTIVNRNGSRIVADYPAQGIERNTVTLPNGTRVTFENNGDTQRIFDARGNLLSESTWTLDGPASQPILLPAFFDDSRKPSRTRNPTSYPTEVVLDAATELYNWWLSTQESDEHTIFSFRADELLNQVPGEPPAWMSGMKREDVEYACPRFPQVQTVANYAANSLNRALFKNAGAYGTAVHMSVKNMIDALGNPNLTTEESFINRSRTKLGTVSKTPCVLMLWKGSTKKLFAYTILRPGDED</sequence>
<accession>A0A7C9R974</accession>
<feature type="compositionally biased region" description="Polar residues" evidence="1">
    <location>
        <begin position="37"/>
        <end position="56"/>
    </location>
</feature>
<dbReference type="EMBL" id="JAAKZG010000008">
    <property type="protein sequence ID" value="NGN43197.1"/>
    <property type="molecule type" value="Genomic_DNA"/>
</dbReference>
<proteinExistence type="predicted"/>
<dbReference type="RefSeq" id="WP_165119554.1">
    <property type="nucleotide sequence ID" value="NZ_JAAKZG010000008.1"/>
</dbReference>
<dbReference type="AlphaFoldDB" id="A0A7C9R974"/>
<keyword evidence="3" id="KW-1185">Reference proteome</keyword>
<organism evidence="2 3">
    <name type="scientific">Mesorhizobium zhangyense</name>
    <dbReference type="NCBI Taxonomy" id="1776730"/>
    <lineage>
        <taxon>Bacteria</taxon>
        <taxon>Pseudomonadati</taxon>
        <taxon>Pseudomonadota</taxon>
        <taxon>Alphaproteobacteria</taxon>
        <taxon>Hyphomicrobiales</taxon>
        <taxon>Phyllobacteriaceae</taxon>
        <taxon>Mesorhizobium</taxon>
    </lineage>
</organism>
<evidence type="ECO:0000256" key="1">
    <source>
        <dbReference type="SAM" id="MobiDB-lite"/>
    </source>
</evidence>
<reference evidence="2 3" key="1">
    <citation type="submission" date="2020-02" db="EMBL/GenBank/DDBJ databases">
        <title>Genome sequence of the type strain CGMCC 1.15528 of Mesorhizobium zhangyense.</title>
        <authorList>
            <person name="Gao J."/>
            <person name="Sun J."/>
        </authorList>
    </citation>
    <scope>NUCLEOTIDE SEQUENCE [LARGE SCALE GENOMIC DNA]</scope>
    <source>
        <strain evidence="2 3">CGMCC 1.15528</strain>
    </source>
</reference>
<protein>
    <submittedName>
        <fullName evidence="2">Uncharacterized protein</fullName>
    </submittedName>
</protein>
<comment type="caution">
    <text evidence="2">The sequence shown here is derived from an EMBL/GenBank/DDBJ whole genome shotgun (WGS) entry which is preliminary data.</text>
</comment>
<dbReference type="Proteomes" id="UP000481252">
    <property type="component" value="Unassembled WGS sequence"/>
</dbReference>
<gene>
    <name evidence="2" type="ORF">G6N74_19175</name>
</gene>
<evidence type="ECO:0000313" key="3">
    <source>
        <dbReference type="Proteomes" id="UP000481252"/>
    </source>
</evidence>
<feature type="compositionally biased region" description="Basic and acidic residues" evidence="1">
    <location>
        <begin position="68"/>
        <end position="84"/>
    </location>
</feature>
<evidence type="ECO:0000313" key="2">
    <source>
        <dbReference type="EMBL" id="NGN43197.1"/>
    </source>
</evidence>
<feature type="region of interest" description="Disordered" evidence="1">
    <location>
        <begin position="36"/>
        <end position="94"/>
    </location>
</feature>
<name>A0A7C9R974_9HYPH</name>